<dbReference type="HOGENOM" id="CLU_050973_0_1_1"/>
<dbReference type="PROSITE" id="PS50181">
    <property type="entry name" value="FBOX"/>
    <property type="match status" value="1"/>
</dbReference>
<dbReference type="EMBL" id="CM001882">
    <property type="protein sequence ID" value="EOY05340.1"/>
    <property type="molecule type" value="Genomic_DNA"/>
</dbReference>
<dbReference type="InterPro" id="IPR036047">
    <property type="entry name" value="F-box-like_dom_sf"/>
</dbReference>
<evidence type="ECO:0000259" key="1">
    <source>
        <dbReference type="PROSITE" id="PS50181"/>
    </source>
</evidence>
<dbReference type="PANTHER" id="PTHR32278">
    <property type="entry name" value="F-BOX DOMAIN-CONTAINING PROTEIN"/>
    <property type="match status" value="1"/>
</dbReference>
<gene>
    <name evidence="2" type="ORF">TCM_020360</name>
</gene>
<dbReference type="InterPro" id="IPR025886">
    <property type="entry name" value="PP2-like"/>
</dbReference>
<dbReference type="Gene3D" id="1.20.1280.50">
    <property type="match status" value="1"/>
</dbReference>
<dbReference type="Proteomes" id="UP000026915">
    <property type="component" value="Chromosome 4"/>
</dbReference>
<dbReference type="SUPFAM" id="SSF81383">
    <property type="entry name" value="F-box domain"/>
    <property type="match status" value="1"/>
</dbReference>
<evidence type="ECO:0000313" key="3">
    <source>
        <dbReference type="Proteomes" id="UP000026915"/>
    </source>
</evidence>
<reference evidence="2 3" key="1">
    <citation type="journal article" date="2013" name="Genome Biol.">
        <title>The genome sequence of the most widely cultivated cacao type and its use to identify candidate genes regulating pod color.</title>
        <authorList>
            <person name="Motamayor J.C."/>
            <person name="Mockaitis K."/>
            <person name="Schmutz J."/>
            <person name="Haiminen N."/>
            <person name="Iii D.L."/>
            <person name="Cornejo O."/>
            <person name="Findley S.D."/>
            <person name="Zheng P."/>
            <person name="Utro F."/>
            <person name="Royaert S."/>
            <person name="Saski C."/>
            <person name="Jenkins J."/>
            <person name="Podicheti R."/>
            <person name="Zhao M."/>
            <person name="Scheffler B.E."/>
            <person name="Stack J.C."/>
            <person name="Feltus F.A."/>
            <person name="Mustiga G.M."/>
            <person name="Amores F."/>
            <person name="Phillips W."/>
            <person name="Marelli J.P."/>
            <person name="May G.D."/>
            <person name="Shapiro H."/>
            <person name="Ma J."/>
            <person name="Bustamante C.D."/>
            <person name="Schnell R.J."/>
            <person name="Main D."/>
            <person name="Gilbert D."/>
            <person name="Parida L."/>
            <person name="Kuhn D.N."/>
        </authorList>
    </citation>
    <scope>NUCLEOTIDE SEQUENCE [LARGE SCALE GENOMIC DNA]</scope>
    <source>
        <strain evidence="3">cv. Matina 1-6</strain>
    </source>
</reference>
<dbReference type="InterPro" id="IPR001810">
    <property type="entry name" value="F-box_dom"/>
</dbReference>
<protein>
    <submittedName>
        <fullName evidence="2">F-box family protein, putative isoform 1</fullName>
    </submittedName>
</protein>
<accession>A0A061EJX8</accession>
<dbReference type="Pfam" id="PF12937">
    <property type="entry name" value="F-box-like"/>
    <property type="match status" value="1"/>
</dbReference>
<dbReference type="OMA" id="RGMINTH"/>
<name>A0A061EJX8_THECC</name>
<evidence type="ECO:0000313" key="2">
    <source>
        <dbReference type="EMBL" id="EOY05340.1"/>
    </source>
</evidence>
<dbReference type="CDD" id="cd22162">
    <property type="entry name" value="F-box_AtSKIP3-like"/>
    <property type="match status" value="1"/>
</dbReference>
<dbReference type="Gramene" id="EOY05340">
    <property type="protein sequence ID" value="EOY05340"/>
    <property type="gene ID" value="TCM_020360"/>
</dbReference>
<dbReference type="Pfam" id="PF14299">
    <property type="entry name" value="PP2"/>
    <property type="match status" value="1"/>
</dbReference>
<dbReference type="eggNOG" id="ENOG502QTAJ">
    <property type="taxonomic scope" value="Eukaryota"/>
</dbReference>
<dbReference type="PANTHER" id="PTHR32278:SF144">
    <property type="entry name" value="F-BOX PROTEIN PP2-B12 ISOFORM X1"/>
    <property type="match status" value="1"/>
</dbReference>
<proteinExistence type="predicted"/>
<organism evidence="2 3">
    <name type="scientific">Theobroma cacao</name>
    <name type="common">Cacao</name>
    <name type="synonym">Cocoa</name>
    <dbReference type="NCBI Taxonomy" id="3641"/>
    <lineage>
        <taxon>Eukaryota</taxon>
        <taxon>Viridiplantae</taxon>
        <taxon>Streptophyta</taxon>
        <taxon>Embryophyta</taxon>
        <taxon>Tracheophyta</taxon>
        <taxon>Spermatophyta</taxon>
        <taxon>Magnoliopsida</taxon>
        <taxon>eudicotyledons</taxon>
        <taxon>Gunneridae</taxon>
        <taxon>Pentapetalae</taxon>
        <taxon>rosids</taxon>
        <taxon>malvids</taxon>
        <taxon>Malvales</taxon>
        <taxon>Malvaceae</taxon>
        <taxon>Byttnerioideae</taxon>
        <taxon>Theobroma</taxon>
    </lineage>
</organism>
<dbReference type="SMART" id="SM00256">
    <property type="entry name" value="FBOX"/>
    <property type="match status" value="1"/>
</dbReference>
<sequence>MDMTKVLPDECMSLIISFTSPRDACRISLVSRALRSVADSDAVWLVFLPCDYKQIISKSSSSPSLFSLPKKDLYFSLCHRSILFDDGTTSFRLEKENGKKCYMLGARALSIQWADCPDYWSWIPLPESRFSEVPKLKNVWRLDVKGRIELKTLSYRTNYSAYLVFKIVRDRYGFRHTPVEFRVIINEGTASGKVRSVILDPPPNVPQQAKERGDSWLEIEMGEFFNECGDDTRVEFYLRGVHDNQPKRGLIIEGIELRPKDNRTIQNSKFDSIFPDCRTGILRFTVSLFPSSFASQGMHRHLAFTMRTWEGNSRFIGYKDLALLKS</sequence>
<dbReference type="STRING" id="3641.A0A061EJX8"/>
<feature type="domain" description="F-box" evidence="1">
    <location>
        <begin position="1"/>
        <end position="47"/>
    </location>
</feature>
<dbReference type="AlphaFoldDB" id="A0A061EJX8"/>
<dbReference type="InParanoid" id="A0A061EJX8"/>
<keyword evidence="3" id="KW-1185">Reference proteome</keyword>